<name>A0A9W9ET13_9EURO</name>
<dbReference type="OrthoDB" id="4496655at2759"/>
<keyword evidence="1" id="KW-0472">Membrane</keyword>
<protein>
    <submittedName>
        <fullName evidence="2">Uncharacterized protein</fullName>
    </submittedName>
</protein>
<evidence type="ECO:0000313" key="3">
    <source>
        <dbReference type="Proteomes" id="UP001149165"/>
    </source>
</evidence>
<reference evidence="2" key="2">
    <citation type="journal article" date="2023" name="IMA Fungus">
        <title>Comparative genomic study of the Penicillium genus elucidates a diverse pangenome and 15 lateral gene transfer events.</title>
        <authorList>
            <person name="Petersen C."/>
            <person name="Sorensen T."/>
            <person name="Nielsen M.R."/>
            <person name="Sondergaard T.E."/>
            <person name="Sorensen J.L."/>
            <person name="Fitzpatrick D.A."/>
            <person name="Frisvad J.C."/>
            <person name="Nielsen K.L."/>
        </authorList>
    </citation>
    <scope>NUCLEOTIDE SEQUENCE</scope>
    <source>
        <strain evidence="2">IBT 30069</strain>
    </source>
</reference>
<organism evidence="2 3">
    <name type="scientific">Penicillium angulare</name>
    <dbReference type="NCBI Taxonomy" id="116970"/>
    <lineage>
        <taxon>Eukaryota</taxon>
        <taxon>Fungi</taxon>
        <taxon>Dikarya</taxon>
        <taxon>Ascomycota</taxon>
        <taxon>Pezizomycotina</taxon>
        <taxon>Eurotiomycetes</taxon>
        <taxon>Eurotiomycetidae</taxon>
        <taxon>Eurotiales</taxon>
        <taxon>Aspergillaceae</taxon>
        <taxon>Penicillium</taxon>
    </lineage>
</organism>
<evidence type="ECO:0000256" key="1">
    <source>
        <dbReference type="SAM" id="Phobius"/>
    </source>
</evidence>
<accession>A0A9W9ET13</accession>
<keyword evidence="1" id="KW-0812">Transmembrane</keyword>
<feature type="transmembrane region" description="Helical" evidence="1">
    <location>
        <begin position="12"/>
        <end position="34"/>
    </location>
</feature>
<feature type="transmembrane region" description="Helical" evidence="1">
    <location>
        <begin position="91"/>
        <end position="124"/>
    </location>
</feature>
<gene>
    <name evidence="2" type="ORF">N7456_011059</name>
</gene>
<dbReference type="Proteomes" id="UP001149165">
    <property type="component" value="Unassembled WGS sequence"/>
</dbReference>
<dbReference type="EMBL" id="JAPQKH010000007">
    <property type="protein sequence ID" value="KAJ5087443.1"/>
    <property type="molecule type" value="Genomic_DNA"/>
</dbReference>
<reference evidence="2" key="1">
    <citation type="submission" date="2022-11" db="EMBL/GenBank/DDBJ databases">
        <authorList>
            <person name="Petersen C."/>
        </authorList>
    </citation>
    <scope>NUCLEOTIDE SEQUENCE</scope>
    <source>
        <strain evidence="2">IBT 30069</strain>
    </source>
</reference>
<keyword evidence="3" id="KW-1185">Reference proteome</keyword>
<feature type="transmembrane region" description="Helical" evidence="1">
    <location>
        <begin position="46"/>
        <end position="63"/>
    </location>
</feature>
<proteinExistence type="predicted"/>
<dbReference type="AlphaFoldDB" id="A0A9W9ET13"/>
<feature type="transmembrane region" description="Helical" evidence="1">
    <location>
        <begin position="179"/>
        <end position="198"/>
    </location>
</feature>
<sequence>MSPTLILLSHRAYKSITITFLTAWILVATGFAVFSFTDSWGYVDHFLSLTLLGYLLCRLIVVFQKSSRDSSWAYTIVNANSRSRRRALATLLFACGWIFTFLCKIMIMTFVTILSGAVIASHMFPEFELTLNEMDPAELTPEIEKVKTDMESTKEIIAQFHEDAGYDPVKLFGWMPPKLLISCVVAAWFSFGTLGFYLTRLSWKSLKRACMLPTPIEANPPEKQYGA</sequence>
<comment type="caution">
    <text evidence="2">The sequence shown here is derived from an EMBL/GenBank/DDBJ whole genome shotgun (WGS) entry which is preliminary data.</text>
</comment>
<evidence type="ECO:0000313" key="2">
    <source>
        <dbReference type="EMBL" id="KAJ5087443.1"/>
    </source>
</evidence>
<keyword evidence="1" id="KW-1133">Transmembrane helix</keyword>